<evidence type="ECO:0000313" key="4">
    <source>
        <dbReference type="EMBL" id="WTU45814.1"/>
    </source>
</evidence>
<evidence type="ECO:0000256" key="2">
    <source>
        <dbReference type="ARBA" id="ARBA00023008"/>
    </source>
</evidence>
<feature type="compositionally biased region" description="Basic residues" evidence="3">
    <location>
        <begin position="9"/>
        <end position="19"/>
    </location>
</feature>
<dbReference type="InterPro" id="IPR010928">
    <property type="entry name" value="MelC1"/>
</dbReference>
<sequence length="212" mass="22129">MITEDPVPRRRPGLKRLRLPRPGALWPGHPPWTAPASTRRGVLRGLFTLTVVSFTGGTLARINAAPAAEADPADPADPAGLWRDSGGEAFADRAGLPTAFDETYRGRRIQGRTVLADMHAQAVAAAAGRAPDRPPGTLAAIPHPGPGGNSAAGAGFEALIDGRHLHLMRRADGTYISSVDHYTSYATPLEAVRAAVDVLGPARLAAAPVHGK</sequence>
<keyword evidence="2" id="KW-0186">Copper</keyword>
<accession>A0AAU2HC40</accession>
<keyword evidence="1" id="KW-0732">Signal</keyword>
<dbReference type="Gene3D" id="3.30.1880.10">
    <property type="entry name" value="protein ne1242 domain like"/>
    <property type="match status" value="1"/>
</dbReference>
<protein>
    <submittedName>
        <fullName evidence="4">Tyrosinase cofactor</fullName>
    </submittedName>
</protein>
<feature type="region of interest" description="Disordered" evidence="3">
    <location>
        <begin position="1"/>
        <end position="22"/>
    </location>
</feature>
<name>A0AAU2HC40_9ACTN</name>
<evidence type="ECO:0000256" key="3">
    <source>
        <dbReference type="SAM" id="MobiDB-lite"/>
    </source>
</evidence>
<geneLocation type="plasmid" evidence="4">
    <name>unnamed1</name>
</geneLocation>
<evidence type="ECO:0000256" key="1">
    <source>
        <dbReference type="ARBA" id="ARBA00022729"/>
    </source>
</evidence>
<dbReference type="EMBL" id="CP108254">
    <property type="protein sequence ID" value="WTU45814.1"/>
    <property type="molecule type" value="Genomic_DNA"/>
</dbReference>
<dbReference type="RefSeq" id="WP_331723606.1">
    <property type="nucleotide sequence ID" value="NZ_CP108254.1"/>
</dbReference>
<dbReference type="InterPro" id="IPR023199">
    <property type="entry name" value="GriE/MELC1_sf"/>
</dbReference>
<reference evidence="4" key="1">
    <citation type="submission" date="2022-10" db="EMBL/GenBank/DDBJ databases">
        <title>The complete genomes of actinobacterial strains from the NBC collection.</title>
        <authorList>
            <person name="Joergensen T.S."/>
            <person name="Alvarez Arevalo M."/>
            <person name="Sterndorff E.B."/>
            <person name="Faurdal D."/>
            <person name="Vuksanovic O."/>
            <person name="Mourched A.-S."/>
            <person name="Charusanti P."/>
            <person name="Shaw S."/>
            <person name="Blin K."/>
            <person name="Weber T."/>
        </authorList>
    </citation>
    <scope>NUCLEOTIDE SEQUENCE</scope>
    <source>
        <strain evidence="4">NBC_00060</strain>
        <plasmid evidence="4">unnamed1</plasmid>
    </source>
</reference>
<dbReference type="GO" id="GO:0005507">
    <property type="term" value="F:copper ion binding"/>
    <property type="evidence" value="ECO:0007669"/>
    <property type="project" value="InterPro"/>
</dbReference>
<proteinExistence type="predicted"/>
<dbReference type="Pfam" id="PF06236">
    <property type="entry name" value="MelC1"/>
    <property type="match status" value="1"/>
</dbReference>
<gene>
    <name evidence="4" type="ORF">OHV25_40160</name>
</gene>
<feature type="region of interest" description="Disordered" evidence="3">
    <location>
        <begin position="66"/>
        <end position="86"/>
    </location>
</feature>
<organism evidence="4">
    <name type="scientific">Streptomyces sp. NBC_00060</name>
    <dbReference type="NCBI Taxonomy" id="2975636"/>
    <lineage>
        <taxon>Bacteria</taxon>
        <taxon>Bacillati</taxon>
        <taxon>Actinomycetota</taxon>
        <taxon>Actinomycetes</taxon>
        <taxon>Kitasatosporales</taxon>
        <taxon>Streptomycetaceae</taxon>
        <taxon>Streptomyces</taxon>
    </lineage>
</organism>
<keyword evidence="4" id="KW-0614">Plasmid</keyword>
<dbReference type="AlphaFoldDB" id="A0AAU2HC40"/>
<dbReference type="GO" id="GO:0042438">
    <property type="term" value="P:melanin biosynthetic process"/>
    <property type="evidence" value="ECO:0007669"/>
    <property type="project" value="InterPro"/>
</dbReference>